<comment type="caution">
    <text evidence="1">The sequence shown here is derived from an EMBL/GenBank/DDBJ whole genome shotgun (WGS) entry which is preliminary data.</text>
</comment>
<dbReference type="EMBL" id="JBBPBN010000445">
    <property type="protein sequence ID" value="KAK8486341.1"/>
    <property type="molecule type" value="Genomic_DNA"/>
</dbReference>
<protein>
    <submittedName>
        <fullName evidence="1">Uncharacterized protein</fullName>
    </submittedName>
</protein>
<sequence length="98" mass="10542">MSGVKKKGNAPFRILNLGNTSPVKVSELVNILERHLIVKAKRNIVDMPGMATFHSPTRTLVTPKGHSEEAVGTLSFGSSMSFDLETATKPELPLKPGS</sequence>
<evidence type="ECO:0000313" key="1">
    <source>
        <dbReference type="EMBL" id="KAK8486341.1"/>
    </source>
</evidence>
<accession>A0ABR2A039</accession>
<gene>
    <name evidence="1" type="ORF">V6N11_046809</name>
</gene>
<name>A0ABR2A039_9ROSI</name>
<reference evidence="1 2" key="1">
    <citation type="journal article" date="2024" name="G3 (Bethesda)">
        <title>Genome assembly of Hibiscus sabdariffa L. provides insights into metabolisms of medicinal natural products.</title>
        <authorList>
            <person name="Kim T."/>
        </authorList>
    </citation>
    <scope>NUCLEOTIDE SEQUENCE [LARGE SCALE GENOMIC DNA]</scope>
    <source>
        <strain evidence="1">TK-2024</strain>
        <tissue evidence="1">Old leaves</tissue>
    </source>
</reference>
<proteinExistence type="predicted"/>
<dbReference type="Proteomes" id="UP001396334">
    <property type="component" value="Unassembled WGS sequence"/>
</dbReference>
<evidence type="ECO:0000313" key="2">
    <source>
        <dbReference type="Proteomes" id="UP001396334"/>
    </source>
</evidence>
<organism evidence="1 2">
    <name type="scientific">Hibiscus sabdariffa</name>
    <name type="common">roselle</name>
    <dbReference type="NCBI Taxonomy" id="183260"/>
    <lineage>
        <taxon>Eukaryota</taxon>
        <taxon>Viridiplantae</taxon>
        <taxon>Streptophyta</taxon>
        <taxon>Embryophyta</taxon>
        <taxon>Tracheophyta</taxon>
        <taxon>Spermatophyta</taxon>
        <taxon>Magnoliopsida</taxon>
        <taxon>eudicotyledons</taxon>
        <taxon>Gunneridae</taxon>
        <taxon>Pentapetalae</taxon>
        <taxon>rosids</taxon>
        <taxon>malvids</taxon>
        <taxon>Malvales</taxon>
        <taxon>Malvaceae</taxon>
        <taxon>Malvoideae</taxon>
        <taxon>Hibiscus</taxon>
    </lineage>
</organism>
<keyword evidence="2" id="KW-1185">Reference proteome</keyword>